<keyword evidence="2" id="KW-1185">Reference proteome</keyword>
<evidence type="ECO:0000313" key="3">
    <source>
        <dbReference type="WBParaSite" id="PgR043_g046_t01"/>
    </source>
</evidence>
<evidence type="ECO:0000313" key="2">
    <source>
        <dbReference type="Proteomes" id="UP000887569"/>
    </source>
</evidence>
<organism evidence="2 3">
    <name type="scientific">Parascaris univalens</name>
    <name type="common">Nematode worm</name>
    <dbReference type="NCBI Taxonomy" id="6257"/>
    <lineage>
        <taxon>Eukaryota</taxon>
        <taxon>Metazoa</taxon>
        <taxon>Ecdysozoa</taxon>
        <taxon>Nematoda</taxon>
        <taxon>Chromadorea</taxon>
        <taxon>Rhabditida</taxon>
        <taxon>Spirurina</taxon>
        <taxon>Ascaridomorpha</taxon>
        <taxon>Ascaridoidea</taxon>
        <taxon>Ascarididae</taxon>
        <taxon>Parascaris</taxon>
    </lineage>
</organism>
<sequence length="118" mass="13113">MIHCRFLFRPLKCTAFTLLSPNFIVQALCVMSGRYNSAYSDAFSSAHLQCVMLLSALCNKAHNSYKIFWSGCRTLVLLQHIPFTTNVHSRDGMLAYLCACVCASVSAYLSDPVFNAFG</sequence>
<feature type="signal peptide" evidence="1">
    <location>
        <begin position="1"/>
        <end position="27"/>
    </location>
</feature>
<evidence type="ECO:0000256" key="1">
    <source>
        <dbReference type="SAM" id="SignalP"/>
    </source>
</evidence>
<feature type="chain" id="PRO_5037297950" evidence="1">
    <location>
        <begin position="28"/>
        <end position="118"/>
    </location>
</feature>
<dbReference type="Proteomes" id="UP000887569">
    <property type="component" value="Unplaced"/>
</dbReference>
<protein>
    <submittedName>
        <fullName evidence="3">Secreted protein</fullName>
    </submittedName>
</protein>
<accession>A0A915BJQ7</accession>
<dbReference type="WBParaSite" id="PgR043_g046_t01">
    <property type="protein sequence ID" value="PgR043_g046_t01"/>
    <property type="gene ID" value="PgR043_g046"/>
</dbReference>
<proteinExistence type="predicted"/>
<reference evidence="3" key="1">
    <citation type="submission" date="2022-11" db="UniProtKB">
        <authorList>
            <consortium name="WormBaseParasite"/>
        </authorList>
    </citation>
    <scope>IDENTIFICATION</scope>
</reference>
<keyword evidence="1" id="KW-0732">Signal</keyword>
<name>A0A915BJQ7_PARUN</name>
<dbReference type="AlphaFoldDB" id="A0A915BJQ7"/>